<dbReference type="EMBL" id="HE797385">
    <property type="protein sequence ID" value="CCM06544.1"/>
    <property type="molecule type" value="Genomic_DNA"/>
</dbReference>
<evidence type="ECO:0000313" key="2">
    <source>
        <dbReference type="Proteomes" id="UP000006352"/>
    </source>
</evidence>
<reference evidence="1 2" key="1">
    <citation type="journal article" date="2012" name="Appl. Environ. Microbiol.">
        <title>Short-read sequencing for genomic analysis of the brown rot fungus Fibroporia radiculosa.</title>
        <authorList>
            <person name="Tang J.D."/>
            <person name="Perkins A.D."/>
            <person name="Sonstegard T.S."/>
            <person name="Schroeder S.G."/>
            <person name="Burgess S.C."/>
            <person name="Diehl S.V."/>
        </authorList>
    </citation>
    <scope>NUCLEOTIDE SEQUENCE [LARGE SCALE GENOMIC DNA]</scope>
    <source>
        <strain evidence="1 2">TFFH 294</strain>
    </source>
</reference>
<evidence type="ECO:0008006" key="3">
    <source>
        <dbReference type="Google" id="ProtNLM"/>
    </source>
</evidence>
<dbReference type="Proteomes" id="UP000006352">
    <property type="component" value="Unassembled WGS sequence"/>
</dbReference>
<name>J4H5D4_9APHY</name>
<gene>
    <name evidence="1" type="ORF">FIBRA_08818</name>
</gene>
<proteinExistence type="predicted"/>
<dbReference type="AlphaFoldDB" id="J4H5D4"/>
<keyword evidence="2" id="KW-1185">Reference proteome</keyword>
<dbReference type="HOGENOM" id="CLU_036316_0_2_1"/>
<evidence type="ECO:0000313" key="1">
    <source>
        <dbReference type="EMBL" id="CCM06544.1"/>
    </source>
</evidence>
<dbReference type="RefSeq" id="XP_012185827.1">
    <property type="nucleotide sequence ID" value="XM_012330437.1"/>
</dbReference>
<organism evidence="1 2">
    <name type="scientific">Fibroporia radiculosa</name>
    <dbReference type="NCBI Taxonomy" id="599839"/>
    <lineage>
        <taxon>Eukaryota</taxon>
        <taxon>Fungi</taxon>
        <taxon>Dikarya</taxon>
        <taxon>Basidiomycota</taxon>
        <taxon>Agaricomycotina</taxon>
        <taxon>Agaricomycetes</taxon>
        <taxon>Polyporales</taxon>
        <taxon>Fibroporiaceae</taxon>
        <taxon>Fibroporia</taxon>
    </lineage>
</organism>
<dbReference type="OrthoDB" id="2817417at2759"/>
<dbReference type="InParanoid" id="J4H5D4"/>
<sequence>MKLEAEAEEMCGGNGDSECVRQLQYASSLDFAGADDKAESSGSIAKMTPSEASMTLEHSIQLPIELWEKVIDHLVDDDIHDRAPRKRELERVCRGWHARCRFRDRELLYVWDMDKHQMYRLINILRESPERCRAIKRVSFRLGYGSACNVGLFAVCMAQKLPRAESLRLVGINWKPEQLHPQVFVHVTLAFESVTMLELSSTMFPSALVFGRLVRALPRLSVLDCYDVNFEKHCDVASRIWERHPLWLDTANLQVSDDVVGFLVTIGVRVRQLSCYVIDLERLSELVTVSAESLSSLEVTFTQYVPPDPLVDLTLAANLHVLSFDFFDIVRLGQAASILSCASLPKLKGLRFNSSSMFDSTASFVQDKLDQVGQDSYARIDQTLSGRQYPALQKVTFQIQCRAPRSRVLDVISEVSLARLLSSRFPALHASGRLV</sequence>
<protein>
    <recommendedName>
        <fullName evidence="3">F-box domain-containing protein</fullName>
    </recommendedName>
</protein>
<accession>J4H5D4</accession>
<dbReference type="GeneID" id="24101444"/>